<accession>U6LQX7</accession>
<feature type="region of interest" description="Disordered" evidence="1">
    <location>
        <begin position="1"/>
        <end position="45"/>
    </location>
</feature>
<feature type="compositionally biased region" description="Low complexity" evidence="1">
    <location>
        <begin position="146"/>
        <end position="174"/>
    </location>
</feature>
<feature type="compositionally biased region" description="Gly residues" evidence="1">
    <location>
        <begin position="132"/>
        <end position="145"/>
    </location>
</feature>
<dbReference type="VEuPathDB" id="ToxoDB:EBH_0031750"/>
<gene>
    <name evidence="2" type="ORF">EBH_0031750</name>
</gene>
<dbReference type="OrthoDB" id="10610760at2759"/>
<evidence type="ECO:0000313" key="2">
    <source>
        <dbReference type="EMBL" id="CDJ50215.1"/>
    </source>
</evidence>
<feature type="compositionally biased region" description="Low complexity" evidence="1">
    <location>
        <begin position="121"/>
        <end position="131"/>
    </location>
</feature>
<dbReference type="AlphaFoldDB" id="U6LQX7"/>
<feature type="compositionally biased region" description="Low complexity" evidence="1">
    <location>
        <begin position="16"/>
        <end position="45"/>
    </location>
</feature>
<feature type="region of interest" description="Disordered" evidence="1">
    <location>
        <begin position="68"/>
        <end position="195"/>
    </location>
</feature>
<protein>
    <submittedName>
        <fullName evidence="2">Uncharacterized protein</fullName>
    </submittedName>
</protein>
<proteinExistence type="predicted"/>
<feature type="compositionally biased region" description="Low complexity" evidence="1">
    <location>
        <begin position="89"/>
        <end position="110"/>
    </location>
</feature>
<reference evidence="2" key="1">
    <citation type="submission" date="2013-10" db="EMBL/GenBank/DDBJ databases">
        <title>Genomic analysis of the causative agents of coccidiosis in chickens.</title>
        <authorList>
            <person name="Reid A.J."/>
            <person name="Blake D."/>
            <person name="Billington K."/>
            <person name="Browne H."/>
            <person name="Dunn M."/>
            <person name="Hung S."/>
            <person name="Kawahara F."/>
            <person name="Miranda-Saavedra D."/>
            <person name="Mourier T."/>
            <person name="Nagra H."/>
            <person name="Otto T.D."/>
            <person name="Rawlings N."/>
            <person name="Sanchez A."/>
            <person name="Sanders M."/>
            <person name="Subramaniam C."/>
            <person name="Tay Y."/>
            <person name="Dear P."/>
            <person name="Doerig C."/>
            <person name="Gruber A."/>
            <person name="Parkinson J."/>
            <person name="Shirley M."/>
            <person name="Wan K.L."/>
            <person name="Berriman M."/>
            <person name="Tomley F."/>
            <person name="Pain A."/>
        </authorList>
    </citation>
    <scope>NUCLEOTIDE SEQUENCE [LARGE SCALE GENOMIC DNA]</scope>
    <source>
        <strain evidence="2">Houghton</strain>
    </source>
</reference>
<dbReference type="EMBL" id="HG712113">
    <property type="protein sequence ID" value="CDJ50215.1"/>
    <property type="molecule type" value="Genomic_DNA"/>
</dbReference>
<sequence>MEGALDSSAAGGVRGAPATSAAAAAAAAPAAAAAAAAPAAAPHAAQLSAAAAATAAAATAAAATAAAAADEGPLPPQLPTWGPPPCPTPAAALGGPPQQGTGAPQAATGGPPKGTGGPPEGTGAPQAATGGPPKGTGGPPEGTGGPPKDTGGPPEGTGAPPKGTELPPEGTRGPPEGPGGPPEGTGGPQGAPRFSNLWGAWKETAGCLHSLSRVAAYPTAAGIINICLEKEAAAAEKEKKIRNKILPPHFDAAETSPYPPTKAAGLVGGGPFSGFFSAAVFCEFLRDAHGDISAQTAARTLLNSIFNAHLKEKVQPYLNEEEEFTIDVR</sequence>
<keyword evidence="3" id="KW-1185">Reference proteome</keyword>
<evidence type="ECO:0000256" key="1">
    <source>
        <dbReference type="SAM" id="MobiDB-lite"/>
    </source>
</evidence>
<evidence type="ECO:0000313" key="3">
    <source>
        <dbReference type="Proteomes" id="UP000030750"/>
    </source>
</evidence>
<dbReference type="Proteomes" id="UP000030750">
    <property type="component" value="Unassembled WGS sequence"/>
</dbReference>
<organism evidence="2 3">
    <name type="scientific">Eimeria brunetti</name>
    <dbReference type="NCBI Taxonomy" id="51314"/>
    <lineage>
        <taxon>Eukaryota</taxon>
        <taxon>Sar</taxon>
        <taxon>Alveolata</taxon>
        <taxon>Apicomplexa</taxon>
        <taxon>Conoidasida</taxon>
        <taxon>Coccidia</taxon>
        <taxon>Eucoccidiorida</taxon>
        <taxon>Eimeriorina</taxon>
        <taxon>Eimeriidae</taxon>
        <taxon>Eimeria</taxon>
    </lineage>
</organism>
<name>U6LQX7_9EIME</name>
<feature type="compositionally biased region" description="Pro residues" evidence="1">
    <location>
        <begin position="73"/>
        <end position="88"/>
    </location>
</feature>
<reference evidence="2" key="2">
    <citation type="submission" date="2013-10" db="EMBL/GenBank/DDBJ databases">
        <authorList>
            <person name="Aslett M."/>
        </authorList>
    </citation>
    <scope>NUCLEOTIDE SEQUENCE [LARGE SCALE GENOMIC DNA]</scope>
    <source>
        <strain evidence="2">Houghton</strain>
    </source>
</reference>
<feature type="compositionally biased region" description="Gly residues" evidence="1">
    <location>
        <begin position="111"/>
        <end position="120"/>
    </location>
</feature>